<proteinExistence type="predicted"/>
<evidence type="ECO:0000256" key="1">
    <source>
        <dbReference type="ARBA" id="ARBA00022722"/>
    </source>
</evidence>
<accession>A0A2W7RBS8</accession>
<comment type="caution">
    <text evidence="5">The sequence shown here is derived from an EMBL/GenBank/DDBJ whole genome shotgun (WGS) entry which is preliminary data.</text>
</comment>
<evidence type="ECO:0000256" key="2">
    <source>
        <dbReference type="ARBA" id="ARBA00022801"/>
    </source>
</evidence>
<evidence type="ECO:0000313" key="6">
    <source>
        <dbReference type="EMBL" id="TXD77754.1"/>
    </source>
</evidence>
<keyword evidence="3 6" id="KW-0269">Exonuclease</keyword>
<dbReference type="Pfam" id="PF00929">
    <property type="entry name" value="RNase_T"/>
    <property type="match status" value="1"/>
</dbReference>
<evidence type="ECO:0000313" key="7">
    <source>
        <dbReference type="Proteomes" id="UP000249115"/>
    </source>
</evidence>
<sequence>MSWWDLFGKHVDKADFVKAFLLQNQKPIPAIRSLDQLEFTVFDTETTGLSIKEDYVLSFGGVKIRNAAIQIETAIELYPTSPKSGKKTASIHGLVQRENQIQIRDFANQSLEYFCNSILVAHHIGFDTEMMQKACRPFGLEKLPNPMIDTMTMAIRLELGPHADRSQINPSDFGLDSLCKRYQIPTEDRHTAAGDAFLTAQLFLKFLKIAQGKGITNFGQLTRKGF</sequence>
<evidence type="ECO:0000313" key="5">
    <source>
        <dbReference type="EMBL" id="PZX58378.1"/>
    </source>
</evidence>
<keyword evidence="1" id="KW-0540">Nuclease</keyword>
<dbReference type="RefSeq" id="WP_086500865.1">
    <property type="nucleotide sequence ID" value="NZ_MSSV01000005.1"/>
</dbReference>
<dbReference type="InterPro" id="IPR013520">
    <property type="entry name" value="Ribonucl_H"/>
</dbReference>
<dbReference type="Proteomes" id="UP000249115">
    <property type="component" value="Unassembled WGS sequence"/>
</dbReference>
<dbReference type="GO" id="GO:0008408">
    <property type="term" value="F:3'-5' exonuclease activity"/>
    <property type="evidence" value="ECO:0007669"/>
    <property type="project" value="TreeGrafter"/>
</dbReference>
<dbReference type="PANTHER" id="PTHR30231">
    <property type="entry name" value="DNA POLYMERASE III SUBUNIT EPSILON"/>
    <property type="match status" value="1"/>
</dbReference>
<dbReference type="PANTHER" id="PTHR30231:SF4">
    <property type="entry name" value="PROTEIN NEN2"/>
    <property type="match status" value="1"/>
</dbReference>
<reference evidence="6 8" key="2">
    <citation type="submission" date="2019-08" db="EMBL/GenBank/DDBJ databases">
        <title>Genome of Algoriphagus ratkowskyi IC026.</title>
        <authorList>
            <person name="Bowman J.P."/>
        </authorList>
    </citation>
    <scope>NUCLEOTIDE SEQUENCE [LARGE SCALE GENOMIC DNA]</scope>
    <source>
        <strain evidence="6 8">IC026</strain>
    </source>
</reference>
<dbReference type="GO" id="GO:0003676">
    <property type="term" value="F:nucleic acid binding"/>
    <property type="evidence" value="ECO:0007669"/>
    <property type="project" value="InterPro"/>
</dbReference>
<evidence type="ECO:0000313" key="8">
    <source>
        <dbReference type="Proteomes" id="UP000321927"/>
    </source>
</evidence>
<dbReference type="GO" id="GO:0006259">
    <property type="term" value="P:DNA metabolic process"/>
    <property type="evidence" value="ECO:0007669"/>
    <property type="project" value="UniProtKB-ARBA"/>
</dbReference>
<dbReference type="AlphaFoldDB" id="A0A2W7RBS8"/>
<evidence type="ECO:0000256" key="3">
    <source>
        <dbReference type="ARBA" id="ARBA00022839"/>
    </source>
</evidence>
<evidence type="ECO:0000259" key="4">
    <source>
        <dbReference type="SMART" id="SM00479"/>
    </source>
</evidence>
<dbReference type="EMBL" id="VORV01000006">
    <property type="protein sequence ID" value="TXD77754.1"/>
    <property type="molecule type" value="Genomic_DNA"/>
</dbReference>
<keyword evidence="2" id="KW-0378">Hydrolase</keyword>
<feature type="domain" description="Exonuclease" evidence="4">
    <location>
        <begin position="38"/>
        <end position="212"/>
    </location>
</feature>
<organism evidence="5 7">
    <name type="scientific">Algoriphagus ratkowskyi</name>
    <dbReference type="NCBI Taxonomy" id="57028"/>
    <lineage>
        <taxon>Bacteria</taxon>
        <taxon>Pseudomonadati</taxon>
        <taxon>Bacteroidota</taxon>
        <taxon>Cytophagia</taxon>
        <taxon>Cytophagales</taxon>
        <taxon>Cyclobacteriaceae</taxon>
        <taxon>Algoriphagus</taxon>
    </lineage>
</organism>
<keyword evidence="8" id="KW-1185">Reference proteome</keyword>
<gene>
    <name evidence="6" type="ORF">ESW18_10290</name>
    <name evidence="5" type="ORF">LV84_01586</name>
</gene>
<dbReference type="SMART" id="SM00479">
    <property type="entry name" value="EXOIII"/>
    <property type="match status" value="1"/>
</dbReference>
<dbReference type="OrthoDB" id="9803913at2"/>
<dbReference type="CDD" id="cd06127">
    <property type="entry name" value="DEDDh"/>
    <property type="match status" value="1"/>
</dbReference>
<dbReference type="EMBL" id="QKZU01000005">
    <property type="protein sequence ID" value="PZX58378.1"/>
    <property type="molecule type" value="Genomic_DNA"/>
</dbReference>
<name>A0A2W7RBS8_9BACT</name>
<dbReference type="InterPro" id="IPR036397">
    <property type="entry name" value="RNaseH_sf"/>
</dbReference>
<dbReference type="Proteomes" id="UP000321927">
    <property type="component" value="Unassembled WGS sequence"/>
</dbReference>
<dbReference type="InterPro" id="IPR012337">
    <property type="entry name" value="RNaseH-like_sf"/>
</dbReference>
<reference evidence="5 7" key="1">
    <citation type="submission" date="2018-06" db="EMBL/GenBank/DDBJ databases">
        <title>Genomic Encyclopedia of Archaeal and Bacterial Type Strains, Phase II (KMG-II): from individual species to whole genera.</title>
        <authorList>
            <person name="Goeker M."/>
        </authorList>
    </citation>
    <scope>NUCLEOTIDE SEQUENCE [LARGE SCALE GENOMIC DNA]</scope>
    <source>
        <strain evidence="5 7">DSM 22686</strain>
    </source>
</reference>
<dbReference type="GO" id="GO:0005829">
    <property type="term" value="C:cytosol"/>
    <property type="evidence" value="ECO:0007669"/>
    <property type="project" value="TreeGrafter"/>
</dbReference>
<protein>
    <submittedName>
        <fullName evidence="6">3'-5' exonuclease</fullName>
    </submittedName>
    <submittedName>
        <fullName evidence="5">DNA polymerase-3 subunit epsilon</fullName>
    </submittedName>
</protein>
<dbReference type="Gene3D" id="3.30.420.10">
    <property type="entry name" value="Ribonuclease H-like superfamily/Ribonuclease H"/>
    <property type="match status" value="1"/>
</dbReference>
<dbReference type="SUPFAM" id="SSF53098">
    <property type="entry name" value="Ribonuclease H-like"/>
    <property type="match status" value="1"/>
</dbReference>